<dbReference type="AlphaFoldDB" id="A0AA88IF49"/>
<evidence type="ECO:0000256" key="1">
    <source>
        <dbReference type="SAM" id="Phobius"/>
    </source>
</evidence>
<gene>
    <name evidence="3" type="ORF">QYM36_004536</name>
</gene>
<dbReference type="InterPro" id="IPR006342">
    <property type="entry name" value="FkbM_mtfrase"/>
</dbReference>
<dbReference type="PANTHER" id="PTHR34009:SF2">
    <property type="entry name" value="PROTEIN STAR"/>
    <property type="match status" value="1"/>
</dbReference>
<accession>A0AA88IF49</accession>
<keyword evidence="1" id="KW-1133">Transmembrane helix</keyword>
<evidence type="ECO:0000259" key="2">
    <source>
        <dbReference type="Pfam" id="PF05050"/>
    </source>
</evidence>
<dbReference type="Proteomes" id="UP001187531">
    <property type="component" value="Unassembled WGS sequence"/>
</dbReference>
<dbReference type="Gene3D" id="3.40.50.150">
    <property type="entry name" value="Vaccinia Virus protein VP39"/>
    <property type="match status" value="1"/>
</dbReference>
<dbReference type="InterPro" id="IPR053202">
    <property type="entry name" value="EGF_Rcpt_Signaling_Reg"/>
</dbReference>
<dbReference type="InterPro" id="IPR029063">
    <property type="entry name" value="SAM-dependent_MTases_sf"/>
</dbReference>
<dbReference type="GO" id="GO:0005794">
    <property type="term" value="C:Golgi apparatus"/>
    <property type="evidence" value="ECO:0007669"/>
    <property type="project" value="TreeGrafter"/>
</dbReference>
<keyword evidence="1" id="KW-0812">Transmembrane</keyword>
<comment type="caution">
    <text evidence="3">The sequence shown here is derived from an EMBL/GenBank/DDBJ whole genome shotgun (WGS) entry which is preliminary data.</text>
</comment>
<evidence type="ECO:0000313" key="4">
    <source>
        <dbReference type="Proteomes" id="UP001187531"/>
    </source>
</evidence>
<dbReference type="EMBL" id="JAVRJZ010000007">
    <property type="protein sequence ID" value="KAK2720682.1"/>
    <property type="molecule type" value="Genomic_DNA"/>
</dbReference>
<dbReference type="GO" id="GO:0031902">
    <property type="term" value="C:late endosome membrane"/>
    <property type="evidence" value="ECO:0007669"/>
    <property type="project" value="TreeGrafter"/>
</dbReference>
<feature type="domain" description="Methyltransferase FkbM" evidence="2">
    <location>
        <begin position="106"/>
        <end position="256"/>
    </location>
</feature>
<keyword evidence="1" id="KW-0472">Membrane</keyword>
<dbReference type="SUPFAM" id="SSF53335">
    <property type="entry name" value="S-adenosyl-L-methionine-dependent methyltransferases"/>
    <property type="match status" value="1"/>
</dbReference>
<dbReference type="Pfam" id="PF05050">
    <property type="entry name" value="Methyltransf_21"/>
    <property type="match status" value="1"/>
</dbReference>
<dbReference type="GO" id="GO:0005886">
    <property type="term" value="C:plasma membrane"/>
    <property type="evidence" value="ECO:0007669"/>
    <property type="project" value="TreeGrafter"/>
</dbReference>
<organism evidence="3 4">
    <name type="scientific">Artemia franciscana</name>
    <name type="common">Brine shrimp</name>
    <name type="synonym">Artemia sanfranciscana</name>
    <dbReference type="NCBI Taxonomy" id="6661"/>
    <lineage>
        <taxon>Eukaryota</taxon>
        <taxon>Metazoa</taxon>
        <taxon>Ecdysozoa</taxon>
        <taxon>Arthropoda</taxon>
        <taxon>Crustacea</taxon>
        <taxon>Branchiopoda</taxon>
        <taxon>Anostraca</taxon>
        <taxon>Artemiidae</taxon>
        <taxon>Artemia</taxon>
    </lineage>
</organism>
<name>A0AA88IF49_ARTSF</name>
<reference evidence="3" key="1">
    <citation type="submission" date="2023-07" db="EMBL/GenBank/DDBJ databases">
        <title>Chromosome-level genome assembly of Artemia franciscana.</title>
        <authorList>
            <person name="Jo E."/>
        </authorList>
    </citation>
    <scope>NUCLEOTIDE SEQUENCE</scope>
    <source>
        <tissue evidence="3">Whole body</tissue>
    </source>
</reference>
<dbReference type="PANTHER" id="PTHR34009">
    <property type="entry name" value="PROTEIN STAR"/>
    <property type="match status" value="1"/>
</dbReference>
<evidence type="ECO:0000313" key="3">
    <source>
        <dbReference type="EMBL" id="KAK2720682.1"/>
    </source>
</evidence>
<protein>
    <recommendedName>
        <fullName evidence="2">Methyltransferase FkbM domain-containing protein</fullName>
    </recommendedName>
</protein>
<keyword evidence="4" id="KW-1185">Reference proteome</keyword>
<dbReference type="GO" id="GO:0006888">
    <property type="term" value="P:endoplasmic reticulum to Golgi vesicle-mediated transport"/>
    <property type="evidence" value="ECO:0007669"/>
    <property type="project" value="TreeGrafter"/>
</dbReference>
<sequence>MEYQIKVVLVFALLSFFGIFIYFSINESGSEAFRSKTEERPSELFGPSVELHNPFIITRLRNELMHLPSENGYQLSQSDHLYDPSMGQSKAILKALDYKTRGFFIECGALDGETRSNTLYMERSLNWSGILIEGDPKNFELLKKKNRRAYSFPVCLSPFPYPEILLFEQQFNIGKITDTAKSNTVQVECYPLSYILLAVNQTSIDYFSLDVEGNELKVLKNVPWDNVDIKTLSVEFVHDKEGKVAIREYMESVGYDLIDEISRDDMLANDFIFLKR</sequence>
<dbReference type="GO" id="GO:0016197">
    <property type="term" value="P:endosomal transport"/>
    <property type="evidence" value="ECO:0007669"/>
    <property type="project" value="TreeGrafter"/>
</dbReference>
<feature type="transmembrane region" description="Helical" evidence="1">
    <location>
        <begin position="7"/>
        <end position="25"/>
    </location>
</feature>
<dbReference type="GO" id="GO:0005789">
    <property type="term" value="C:endoplasmic reticulum membrane"/>
    <property type="evidence" value="ECO:0007669"/>
    <property type="project" value="TreeGrafter"/>
</dbReference>
<proteinExistence type="predicted"/>